<accession>A0ABU5GUX2</accession>
<feature type="domain" description="Coenzyme PQQ synthesis protein F-like C-terminal lobe" evidence="9">
    <location>
        <begin position="674"/>
        <end position="744"/>
    </location>
</feature>
<keyword evidence="4" id="KW-0479">Metal-binding</keyword>
<dbReference type="PROSITE" id="PS00143">
    <property type="entry name" value="INSULINASE"/>
    <property type="match status" value="1"/>
</dbReference>
<dbReference type="Pfam" id="PF22456">
    <property type="entry name" value="PqqF-like_C_4"/>
    <property type="match status" value="1"/>
</dbReference>
<reference evidence="10 11" key="1">
    <citation type="submission" date="2023-12" db="EMBL/GenBank/DDBJ databases">
        <title>Denitrificimonas halotolerans sp. nov.,a novel species isolated from landfill leachate.</title>
        <authorList>
            <person name="Wang S."/>
        </authorList>
    </citation>
    <scope>NUCLEOTIDE SEQUENCE [LARGE SCALE GENOMIC DNA]</scope>
    <source>
        <strain evidence="10 11">JX-1</strain>
    </source>
</reference>
<dbReference type="Gene3D" id="3.30.830.10">
    <property type="entry name" value="Metalloenzyme, LuxS/M16 peptidase-like"/>
    <property type="match status" value="2"/>
</dbReference>
<name>A0ABU5GUX2_9GAMM</name>
<comment type="cofactor">
    <cofactor evidence="1">
        <name>Zn(2+)</name>
        <dbReference type="ChEBI" id="CHEBI:29105"/>
    </cofactor>
</comment>
<evidence type="ECO:0000256" key="5">
    <source>
        <dbReference type="ARBA" id="ARBA00022801"/>
    </source>
</evidence>
<dbReference type="RefSeq" id="WP_321554406.1">
    <property type="nucleotide sequence ID" value="NZ_JAXIVU010000025.1"/>
</dbReference>
<dbReference type="InterPro" id="IPR050626">
    <property type="entry name" value="Peptidase_M16"/>
</dbReference>
<evidence type="ECO:0000256" key="1">
    <source>
        <dbReference type="ARBA" id="ARBA00001947"/>
    </source>
</evidence>
<dbReference type="InterPro" id="IPR011249">
    <property type="entry name" value="Metalloenz_LuxS/M16"/>
</dbReference>
<proteinExistence type="inferred from homology"/>
<keyword evidence="5" id="KW-0378">Hydrolase</keyword>
<dbReference type="InterPro" id="IPR001431">
    <property type="entry name" value="Pept_M16_Zn_BS"/>
</dbReference>
<dbReference type="SUPFAM" id="SSF63411">
    <property type="entry name" value="LuxS/MPP-like metallohydrolase"/>
    <property type="match status" value="2"/>
</dbReference>
<evidence type="ECO:0000256" key="3">
    <source>
        <dbReference type="ARBA" id="ARBA00022670"/>
    </source>
</evidence>
<evidence type="ECO:0000256" key="6">
    <source>
        <dbReference type="ARBA" id="ARBA00022833"/>
    </source>
</evidence>
<keyword evidence="3" id="KW-0645">Protease</keyword>
<sequence>MLYTELESLPLWQINLTEGCHLTVIQSTSNQQAALALSFAAGSHHEPPEYLGMAHFLEHLVFRGSQNYSSSNGLMAFIQQHAGQVNAQTQGQQTNFHFQVDVTVLLEALKRLVDMLVAPLLAPAALSSEREVLEEEFALYCRAPQVLMDAALAPCLATEHPLQYFYAGNRDSLAIEDPKFIGALKDFHRRAYLRSELNIVLVLPQPWPHWRADVLQVLQPLVAPVRNLPIKRLPELQLKSAAAIKLCLPSPQTYWVVHLPINQAGQGLTELVEKTQHALLLSAEQGFLQVARQRGWCADINFRASFSAQDQGVFSIYFSAATTEQANLLAAFHQWLRQWRQVLGTPRQEAYERQAQADRWLLSQPLQQAQQILARGWPMTLGVSASCLAALDAVLRAFNVGAMAQIQASPDPIGGYYNHGIPLQVQAVTAVTASSVSVPTFTSVQLDIGEHSAQFNGCATGNGSVVQSALRHYQPQRFPQGVAVCYWGWAVEGASLIAQSLPRHLATLTDVLCYHAVRWQVEVVSDVVFIVVSGPEHYLPNAMQQILNQLEQPFTAEPAQPQAPFALRRLLQRLPIALVDAMQRAPRVVSLSSQPQYALLIGHETVGLRMQRLDSRYLQRLHTLEFELSQMPAAVGWQQVEEGHTDETLLVLYMPLPVLGQAHKDQLRLFNCVFAQHLQRRLQHVLRDEKALCYAVFAQAYEQGGHEGISCALQSSKVGAQYLLAEIQRCLAALQVQLLSEVSDLKLDFAVHAQRRVQAQWGYEALSKSVFHQWCEQRLEFGLHTGSHAPQVFSQALFADYCQEIQKDQYWLILSNQPSGD</sequence>
<keyword evidence="7" id="KW-0482">Metalloprotease</keyword>
<dbReference type="EMBL" id="JAXIVU010000025">
    <property type="protein sequence ID" value="MDY7220322.1"/>
    <property type="molecule type" value="Genomic_DNA"/>
</dbReference>
<organism evidence="10 11">
    <name type="scientific">Denitrificimonas halotolerans</name>
    <dbReference type="NCBI Taxonomy" id="3098930"/>
    <lineage>
        <taxon>Bacteria</taxon>
        <taxon>Pseudomonadati</taxon>
        <taxon>Pseudomonadota</taxon>
        <taxon>Gammaproteobacteria</taxon>
        <taxon>Pseudomonadales</taxon>
        <taxon>Pseudomonadaceae</taxon>
        <taxon>Denitrificimonas</taxon>
    </lineage>
</organism>
<evidence type="ECO:0000313" key="10">
    <source>
        <dbReference type="EMBL" id="MDY7220322.1"/>
    </source>
</evidence>
<dbReference type="PANTHER" id="PTHR43690">
    <property type="entry name" value="NARDILYSIN"/>
    <property type="match status" value="1"/>
</dbReference>
<evidence type="ECO:0000313" key="11">
    <source>
        <dbReference type="Proteomes" id="UP001294570"/>
    </source>
</evidence>
<evidence type="ECO:0000259" key="9">
    <source>
        <dbReference type="Pfam" id="PF22456"/>
    </source>
</evidence>
<dbReference type="InterPro" id="IPR054734">
    <property type="entry name" value="PqqF-like_C_4"/>
</dbReference>
<evidence type="ECO:0000256" key="7">
    <source>
        <dbReference type="ARBA" id="ARBA00023049"/>
    </source>
</evidence>
<dbReference type="InterPro" id="IPR011765">
    <property type="entry name" value="Pept_M16_N"/>
</dbReference>
<evidence type="ECO:0000256" key="2">
    <source>
        <dbReference type="ARBA" id="ARBA00007261"/>
    </source>
</evidence>
<dbReference type="Proteomes" id="UP001294570">
    <property type="component" value="Unassembled WGS sequence"/>
</dbReference>
<comment type="similarity">
    <text evidence="2">Belongs to the peptidase M16 family.</text>
</comment>
<feature type="domain" description="Peptidase M16 N-terminal" evidence="8">
    <location>
        <begin position="24"/>
        <end position="149"/>
    </location>
</feature>
<dbReference type="PANTHER" id="PTHR43690:SF18">
    <property type="entry name" value="INSULIN-DEGRADING ENZYME-RELATED"/>
    <property type="match status" value="1"/>
</dbReference>
<keyword evidence="11" id="KW-1185">Reference proteome</keyword>
<dbReference type="Pfam" id="PF00675">
    <property type="entry name" value="Peptidase_M16"/>
    <property type="match status" value="1"/>
</dbReference>
<evidence type="ECO:0000256" key="4">
    <source>
        <dbReference type="ARBA" id="ARBA00022723"/>
    </source>
</evidence>
<comment type="caution">
    <text evidence="10">The sequence shown here is derived from an EMBL/GenBank/DDBJ whole genome shotgun (WGS) entry which is preliminary data.</text>
</comment>
<evidence type="ECO:0000259" key="8">
    <source>
        <dbReference type="Pfam" id="PF00675"/>
    </source>
</evidence>
<keyword evidence="6" id="KW-0862">Zinc</keyword>
<protein>
    <submittedName>
        <fullName evidence="10">Insulinase family protein</fullName>
    </submittedName>
</protein>
<gene>
    <name evidence="10" type="ORF">TOI97_12185</name>
</gene>